<dbReference type="OrthoDB" id="431720at2759"/>
<evidence type="ECO:0000256" key="8">
    <source>
        <dbReference type="ARBA" id="ARBA00023136"/>
    </source>
</evidence>
<keyword evidence="4" id="KW-0677">Repeat</keyword>
<comment type="similarity">
    <text evidence="12">Belongs to the calcium channel alpha-1 subunit (TC 1.A.1.11) family.</text>
</comment>
<dbReference type="InterPro" id="IPR005821">
    <property type="entry name" value="Ion_trans_dom"/>
</dbReference>
<keyword evidence="10" id="KW-0407">Ion channel</keyword>
<feature type="transmembrane region" description="Helical" evidence="14">
    <location>
        <begin position="743"/>
        <end position="765"/>
    </location>
</feature>
<keyword evidence="9" id="KW-0325">Glycoprotein</keyword>
<dbReference type="EMBL" id="CAADRA010005113">
    <property type="protein sequence ID" value="VFT85018.1"/>
    <property type="molecule type" value="Genomic_DNA"/>
</dbReference>
<evidence type="ECO:0000256" key="5">
    <source>
        <dbReference type="ARBA" id="ARBA00022882"/>
    </source>
</evidence>
<keyword evidence="11 12" id="KW-0106">Calcium</keyword>
<reference evidence="18 19" key="1">
    <citation type="submission" date="2019-03" db="EMBL/GenBank/DDBJ databases">
        <authorList>
            <person name="Gaulin E."/>
            <person name="Dumas B."/>
        </authorList>
    </citation>
    <scope>NUCLEOTIDE SEQUENCE [LARGE SCALE GENOMIC DNA]</scope>
    <source>
        <strain evidence="18">CBS 568.67</strain>
    </source>
</reference>
<keyword evidence="3 14" id="KW-0812">Transmembrane</keyword>
<feature type="transmembrane region" description="Helical" evidence="14">
    <location>
        <begin position="645"/>
        <end position="669"/>
    </location>
</feature>
<feature type="domain" description="Ion transport" evidence="15">
    <location>
        <begin position="527"/>
        <end position="767"/>
    </location>
</feature>
<dbReference type="Gene3D" id="1.10.238.10">
    <property type="entry name" value="EF-hand"/>
    <property type="match status" value="1"/>
</dbReference>
<dbReference type="InterPro" id="IPR027359">
    <property type="entry name" value="Volt_channel_dom_sf"/>
</dbReference>
<dbReference type="GO" id="GO:0005891">
    <property type="term" value="C:voltage-gated calcium channel complex"/>
    <property type="evidence" value="ECO:0007669"/>
    <property type="project" value="InterPro"/>
</dbReference>
<dbReference type="GO" id="GO:0005248">
    <property type="term" value="F:voltage-gated sodium channel activity"/>
    <property type="evidence" value="ECO:0007669"/>
    <property type="project" value="TreeGrafter"/>
</dbReference>
<feature type="transmembrane region" description="Helical" evidence="14">
    <location>
        <begin position="1290"/>
        <end position="1311"/>
    </location>
</feature>
<keyword evidence="6 14" id="KW-1133">Transmembrane helix</keyword>
<evidence type="ECO:0000256" key="4">
    <source>
        <dbReference type="ARBA" id="ARBA00022737"/>
    </source>
</evidence>
<dbReference type="SUPFAM" id="SSF81324">
    <property type="entry name" value="Voltage-gated potassium channels"/>
    <property type="match status" value="4"/>
</dbReference>
<proteinExistence type="inferred from homology"/>
<dbReference type="GO" id="GO:0005245">
    <property type="term" value="F:voltage-gated calcium channel activity"/>
    <property type="evidence" value="ECO:0007669"/>
    <property type="project" value="InterPro"/>
</dbReference>
<evidence type="ECO:0000313" key="17">
    <source>
        <dbReference type="EMBL" id="KAF0701348.1"/>
    </source>
</evidence>
<keyword evidence="2" id="KW-0813">Transport</keyword>
<dbReference type="InterPro" id="IPR002077">
    <property type="entry name" value="VDCCAlpha1"/>
</dbReference>
<dbReference type="PRINTS" id="PR00167">
    <property type="entry name" value="CACHANNEL"/>
</dbReference>
<gene>
    <name evidence="18" type="primary">Aste57867_8129</name>
    <name evidence="17" type="ORF">As57867_008099</name>
    <name evidence="18" type="ORF">ASTE57867_8129</name>
</gene>
<name>A0A485KJF6_9STRA</name>
<evidence type="ECO:0000256" key="10">
    <source>
        <dbReference type="ARBA" id="ARBA00023303"/>
    </source>
</evidence>
<feature type="compositionally biased region" description="Acidic residues" evidence="13">
    <location>
        <begin position="785"/>
        <end position="799"/>
    </location>
</feature>
<feature type="transmembrane region" description="Helical" evidence="14">
    <location>
        <begin position="397"/>
        <end position="416"/>
    </location>
</feature>
<evidence type="ECO:0000256" key="9">
    <source>
        <dbReference type="ARBA" id="ARBA00023180"/>
    </source>
</evidence>
<feature type="transmembrane region" description="Helical" evidence="14">
    <location>
        <begin position="428"/>
        <end position="454"/>
    </location>
</feature>
<keyword evidence="5 12" id="KW-0851">Voltage-gated channel</keyword>
<keyword evidence="12" id="KW-0107">Calcium channel</keyword>
<keyword evidence="19" id="KW-1185">Reference proteome</keyword>
<feature type="domain" description="Ion transport" evidence="15">
    <location>
        <begin position="1257"/>
        <end position="1516"/>
    </location>
</feature>
<feature type="transmembrane region" description="Helical" evidence="14">
    <location>
        <begin position="1490"/>
        <end position="1511"/>
    </location>
</feature>
<feature type="region of interest" description="Disordered" evidence="13">
    <location>
        <begin position="780"/>
        <end position="808"/>
    </location>
</feature>
<evidence type="ECO:0000313" key="18">
    <source>
        <dbReference type="EMBL" id="VFT85018.1"/>
    </source>
</evidence>
<feature type="domain" description="Voltage-dependent L-type calcium channel IQ-associated" evidence="16">
    <location>
        <begin position="1531"/>
        <end position="1566"/>
    </location>
</feature>
<dbReference type="PANTHER" id="PTHR10037:SF62">
    <property type="entry name" value="SODIUM CHANNEL PROTEIN 60E"/>
    <property type="match status" value="1"/>
</dbReference>
<dbReference type="FunFam" id="1.20.120.350:FF:000009">
    <property type="entry name" value="Voltage-dependent T-type calcium channel subunit alpha"/>
    <property type="match status" value="1"/>
</dbReference>
<evidence type="ECO:0000256" key="14">
    <source>
        <dbReference type="SAM" id="Phobius"/>
    </source>
</evidence>
<evidence type="ECO:0000256" key="13">
    <source>
        <dbReference type="SAM" id="MobiDB-lite"/>
    </source>
</evidence>
<dbReference type="GO" id="GO:0046872">
    <property type="term" value="F:metal ion binding"/>
    <property type="evidence" value="ECO:0007669"/>
    <property type="project" value="UniProtKB-KW"/>
</dbReference>
<evidence type="ECO:0000256" key="1">
    <source>
        <dbReference type="ARBA" id="ARBA00004141"/>
    </source>
</evidence>
<dbReference type="Pfam" id="PF16905">
    <property type="entry name" value="GPHH"/>
    <property type="match status" value="1"/>
</dbReference>
<feature type="transmembrane region" description="Helical" evidence="14">
    <location>
        <begin position="1331"/>
        <end position="1351"/>
    </location>
</feature>
<feature type="transmembrane region" description="Helical" evidence="14">
    <location>
        <begin position="950"/>
        <end position="974"/>
    </location>
</feature>
<dbReference type="Proteomes" id="UP000332933">
    <property type="component" value="Unassembled WGS sequence"/>
</dbReference>
<evidence type="ECO:0000256" key="6">
    <source>
        <dbReference type="ARBA" id="ARBA00022989"/>
    </source>
</evidence>
<dbReference type="GO" id="GO:0001518">
    <property type="term" value="C:voltage-gated sodium channel complex"/>
    <property type="evidence" value="ECO:0007669"/>
    <property type="project" value="TreeGrafter"/>
</dbReference>
<reference evidence="17" key="2">
    <citation type="submission" date="2019-06" db="EMBL/GenBank/DDBJ databases">
        <title>Genomics analysis of Aphanomyces spp. identifies a new class of oomycete effector associated with host adaptation.</title>
        <authorList>
            <person name="Gaulin E."/>
        </authorList>
    </citation>
    <scope>NUCLEOTIDE SEQUENCE</scope>
    <source>
        <strain evidence="17">CBS 578.67</strain>
    </source>
</reference>
<feature type="binding site" evidence="11">
    <location>
        <position position="1151"/>
    </location>
    <ligand>
        <name>Ca(2+)</name>
        <dbReference type="ChEBI" id="CHEBI:29108"/>
    </ligand>
</feature>
<sequence>MSQDGATKGVIPTLKRTLTNRRQVLAQLKHTSSRVRLSRLRNSVVNIMSLRSALKAYVKHELLRRTKSNDHFQTISLGCLRKSHPVRRVCIAVVSSVWFERFITLCVLVNTILLGFVDYSDPWVDGLNPTKPANRLIDQVNTISLGIFLAEMVLKIVAHGFAWGKHSYLSEGWNRLDFVIVVSGVLSWFNGSSKVGSIRILRVLRPLRTLHSLPGLKVLTNALLASLPALWHVAIVLAFVYLIFAILGMELWSGTFNGRCRLTPVPVALGYNASNAPNATAYPPDASYVVAVVAAPDRYPCLDGHHDAMPALDALWPTPLDCFWPVDPSEPNPVLCSLDPTTGRQCGPNLTCGANFDRANNPRFATVLFNGSFVASVTYMDTFNANLNFGLTNFDNVWSAFVVILQTVTASGWMALTQTTQQAGGYVGAAIFFNALLFVGMCFLLQLNMAVLYSEFVRAKDQQRKLAKALRRQSAATKFIHAATVRHIQLAFSSFTSARFDAETKKQIRKVRRAVRGIVDSDVYTRAGLVVTVLNIATLASDHHPMDPSFSYYTQLLNFIFLVYFGLDVLVKILGLGFVGFWTDMFNRFDLLTVILGVVELVLSPPTALRRDGGDHGASSVSIFTALRAARAIKLARAWKSLHKMLLAIGAAMGEIVNFMFFLVLFLFVTSLIGMELFATKFQFDPNNMPLPYNNTNPTARVHRSNFDSMPWALFTVFQVLTYDNFPTVLYDGWLVAGSVAPLYIAFIVVCGTWLVMNMFSAILVESVLVDDDVVDSSTQHVDVSDDDDDDDDDSDDDGQLPPLPTQPKSRAFRLLQLTLRRFVDHHATTLSSRVSSLAALAAVHTKFEPHDKSLGLFGPRHPLRRVCLYLLQRPEYTAAVVAAIAVSCLCTAFDSPLLDRTAGLGLWLDRLNVVFAALFALEMSILLVAHGAFLGEHAYVQDAWQLLDGFIVVVSIVPLVVPNVGALSGLRALRTCRALRPLRVINKLPQLKVVVNVLFRCGPDIGRTLLFFFFMLVMFGIMSVMLFKGALATCSISPYTYGLDDNNAHPPWFPPTTFVGDYQSNLTDVDVMTYPRPWRSMTPALQAALAPVWNQTGCGPFSDSYTPTSKEVCLCFATTPAHTTWDAVVPQRFDNIFESVGALYELTTMEGWSAVAIASVDAVGPDMQPIVNNRPVLMVYWWLFMIVCAFFMTNLFIGVLCQSFVRETYGAMVTEEQIQWVKMQRKVMALAPHRVYPVPQHAPLRALCHRIVHSASFESSMTATTLVNLLLMAGQAHGQSQRIQAILDGIYIGVVAAFSAEALLKGAAFGPSYLLDVWHRLDVAVLTLSWLNITLTVVGHVDLGLLESFIRVARVTWMLRLIRRSESLKNLFDTLLVSLPAVTNVTALLLLLYYISAAVAVQLFATVALNGQMITEFQNFQTFWVALQTLIGFSTGENWDTFLWQVYNTVPATNPTCVDREFNATMCGFRTSPGCVPLDGCGSSLIVPFMYTFFLLLGYLGINLFSGIVVDAIGDSSAASPVNAVTLSAFADKWALFDPTASGLITASQLTDFLLEMPPPFGFQGVAGYSRKRVAVAIGDLNIPIYDEQYVHFKDVPRALVQRIMGNGEPAKMREIGRVMDELGVSKRFDELWQKNRRRQSDDLKSRSLKPSSIYMANIVVARFVRRYRARKAARVRLATLALGTDDIEAIHDMAVMAATNPLVEEEEEEEDPSPIVLSPKVIPIETKSQLVDGGKPVHLAPLAHLNSKSKYQVVVPINSEPPPEGATNDP</sequence>
<dbReference type="InterPro" id="IPR043203">
    <property type="entry name" value="VGCC_Ca_Na"/>
</dbReference>
<keyword evidence="11" id="KW-0479">Metal-binding</keyword>
<feature type="transmembrane region" description="Helical" evidence="14">
    <location>
        <begin position="1010"/>
        <end position="1028"/>
    </location>
</feature>
<feature type="transmembrane region" description="Helical" evidence="14">
    <location>
        <begin position="1180"/>
        <end position="1202"/>
    </location>
</feature>
<evidence type="ECO:0000256" key="2">
    <source>
        <dbReference type="ARBA" id="ARBA00022448"/>
    </source>
</evidence>
<comment type="subcellular location">
    <subcellularLocation>
        <location evidence="1 12">Membrane</location>
        <topology evidence="1 12">Multi-pass membrane protein</topology>
    </subcellularLocation>
</comment>
<evidence type="ECO:0000259" key="15">
    <source>
        <dbReference type="Pfam" id="PF00520"/>
    </source>
</evidence>
<evidence type="ECO:0000313" key="19">
    <source>
        <dbReference type="Proteomes" id="UP000332933"/>
    </source>
</evidence>
<evidence type="ECO:0000256" key="12">
    <source>
        <dbReference type="RuleBase" id="RU003808"/>
    </source>
</evidence>
<dbReference type="PANTHER" id="PTHR10037">
    <property type="entry name" value="VOLTAGE-GATED CATION CHANNEL CALCIUM AND SODIUM"/>
    <property type="match status" value="1"/>
</dbReference>
<dbReference type="InterPro" id="IPR031649">
    <property type="entry name" value="GPHH_dom"/>
</dbReference>
<feature type="transmembrane region" description="Helical" evidence="14">
    <location>
        <begin position="89"/>
        <end position="116"/>
    </location>
</feature>
<accession>A0A485KJF6</accession>
<dbReference type="Pfam" id="PF00520">
    <property type="entry name" value="Ion_trans"/>
    <property type="match status" value="4"/>
</dbReference>
<protein>
    <submittedName>
        <fullName evidence="18">Aste57867_8129 protein</fullName>
    </submittedName>
</protein>
<evidence type="ECO:0000256" key="11">
    <source>
        <dbReference type="PIRSR" id="PIRSR602077-1"/>
    </source>
</evidence>
<dbReference type="EMBL" id="VJMH01005092">
    <property type="protein sequence ID" value="KAF0701348.1"/>
    <property type="molecule type" value="Genomic_DNA"/>
</dbReference>
<feature type="domain" description="Ion transport" evidence="15">
    <location>
        <begin position="880"/>
        <end position="1208"/>
    </location>
</feature>
<feature type="transmembrane region" description="Helical" evidence="14">
    <location>
        <begin position="229"/>
        <end position="252"/>
    </location>
</feature>
<keyword evidence="7" id="KW-0406">Ion transport</keyword>
<organism evidence="18 19">
    <name type="scientific">Aphanomyces stellatus</name>
    <dbReference type="NCBI Taxonomy" id="120398"/>
    <lineage>
        <taxon>Eukaryota</taxon>
        <taxon>Sar</taxon>
        <taxon>Stramenopiles</taxon>
        <taxon>Oomycota</taxon>
        <taxon>Saprolegniomycetes</taxon>
        <taxon>Saprolegniales</taxon>
        <taxon>Verrucalvaceae</taxon>
        <taxon>Aphanomyces</taxon>
    </lineage>
</organism>
<feature type="transmembrane region" description="Helical" evidence="14">
    <location>
        <begin position="556"/>
        <end position="579"/>
    </location>
</feature>
<evidence type="ECO:0000256" key="3">
    <source>
        <dbReference type="ARBA" id="ARBA00022692"/>
    </source>
</evidence>
<dbReference type="Gene3D" id="1.20.120.350">
    <property type="entry name" value="Voltage-gated potassium channels. Chain C"/>
    <property type="match status" value="4"/>
</dbReference>
<feature type="transmembrane region" description="Helical" evidence="14">
    <location>
        <begin position="911"/>
        <end position="930"/>
    </location>
</feature>
<feature type="domain" description="Ion transport" evidence="15">
    <location>
        <begin position="98"/>
        <end position="463"/>
    </location>
</feature>
<evidence type="ECO:0000256" key="7">
    <source>
        <dbReference type="ARBA" id="ARBA00023065"/>
    </source>
</evidence>
<dbReference type="Gene3D" id="1.10.287.70">
    <property type="match status" value="5"/>
</dbReference>
<keyword evidence="12" id="KW-0109">Calcium transport</keyword>
<keyword evidence="8 14" id="KW-0472">Membrane</keyword>
<evidence type="ECO:0000259" key="16">
    <source>
        <dbReference type="Pfam" id="PF16905"/>
    </source>
</evidence>